<reference evidence="2" key="2">
    <citation type="journal article" date="2024" name="Plant">
        <title>Genomic evolution and insights into agronomic trait innovations of Sesamum species.</title>
        <authorList>
            <person name="Miao H."/>
            <person name="Wang L."/>
            <person name="Qu L."/>
            <person name="Liu H."/>
            <person name="Sun Y."/>
            <person name="Le M."/>
            <person name="Wang Q."/>
            <person name="Wei S."/>
            <person name="Zheng Y."/>
            <person name="Lin W."/>
            <person name="Duan Y."/>
            <person name="Cao H."/>
            <person name="Xiong S."/>
            <person name="Wang X."/>
            <person name="Wei L."/>
            <person name="Li C."/>
            <person name="Ma Q."/>
            <person name="Ju M."/>
            <person name="Zhao R."/>
            <person name="Li G."/>
            <person name="Mu C."/>
            <person name="Tian Q."/>
            <person name="Mei H."/>
            <person name="Zhang T."/>
            <person name="Gao T."/>
            <person name="Zhang H."/>
        </authorList>
    </citation>
    <scope>NUCLEOTIDE SEQUENCE</scope>
    <source>
        <strain evidence="2">G02</strain>
    </source>
</reference>
<gene>
    <name evidence="2" type="ORF">Sradi_6685700</name>
</gene>
<reference evidence="2" key="1">
    <citation type="submission" date="2020-06" db="EMBL/GenBank/DDBJ databases">
        <authorList>
            <person name="Li T."/>
            <person name="Hu X."/>
            <person name="Zhang T."/>
            <person name="Song X."/>
            <person name="Zhang H."/>
            <person name="Dai N."/>
            <person name="Sheng W."/>
            <person name="Hou X."/>
            <person name="Wei L."/>
        </authorList>
    </citation>
    <scope>NUCLEOTIDE SEQUENCE</scope>
    <source>
        <strain evidence="2">G02</strain>
        <tissue evidence="2">Leaf</tissue>
    </source>
</reference>
<dbReference type="EMBL" id="JACGWJ010000032">
    <property type="protein sequence ID" value="KAL0296336.1"/>
    <property type="molecule type" value="Genomic_DNA"/>
</dbReference>
<comment type="caution">
    <text evidence="2">The sequence shown here is derived from an EMBL/GenBank/DDBJ whole genome shotgun (WGS) entry which is preliminary data.</text>
</comment>
<sequence>MENSRRCSQWEHKQRRRGAAERKVVQGAAQKEEAVGARTLALENSDASRGAMRQSRGAEEGGVSRGEAGRGEIDVNG</sequence>
<feature type="region of interest" description="Disordered" evidence="1">
    <location>
        <begin position="1"/>
        <end position="77"/>
    </location>
</feature>
<accession>A0AAW2JRL3</accession>
<feature type="compositionally biased region" description="Basic and acidic residues" evidence="1">
    <location>
        <begin position="67"/>
        <end position="77"/>
    </location>
</feature>
<dbReference type="AlphaFoldDB" id="A0AAW2JRL3"/>
<evidence type="ECO:0000256" key="1">
    <source>
        <dbReference type="SAM" id="MobiDB-lite"/>
    </source>
</evidence>
<name>A0AAW2JRL3_SESRA</name>
<proteinExistence type="predicted"/>
<feature type="compositionally biased region" description="Basic and acidic residues" evidence="1">
    <location>
        <begin position="1"/>
        <end position="35"/>
    </location>
</feature>
<organism evidence="2">
    <name type="scientific">Sesamum radiatum</name>
    <name type="common">Black benniseed</name>
    <dbReference type="NCBI Taxonomy" id="300843"/>
    <lineage>
        <taxon>Eukaryota</taxon>
        <taxon>Viridiplantae</taxon>
        <taxon>Streptophyta</taxon>
        <taxon>Embryophyta</taxon>
        <taxon>Tracheophyta</taxon>
        <taxon>Spermatophyta</taxon>
        <taxon>Magnoliopsida</taxon>
        <taxon>eudicotyledons</taxon>
        <taxon>Gunneridae</taxon>
        <taxon>Pentapetalae</taxon>
        <taxon>asterids</taxon>
        <taxon>lamiids</taxon>
        <taxon>Lamiales</taxon>
        <taxon>Pedaliaceae</taxon>
        <taxon>Sesamum</taxon>
    </lineage>
</organism>
<evidence type="ECO:0000313" key="2">
    <source>
        <dbReference type="EMBL" id="KAL0296336.1"/>
    </source>
</evidence>
<protein>
    <submittedName>
        <fullName evidence="2">Uncharacterized protein</fullName>
    </submittedName>
</protein>